<feature type="compositionally biased region" description="Basic and acidic residues" evidence="1">
    <location>
        <begin position="29"/>
        <end position="45"/>
    </location>
</feature>
<feature type="region of interest" description="Disordered" evidence="1">
    <location>
        <begin position="1"/>
        <end position="45"/>
    </location>
</feature>
<reference evidence="2 3" key="1">
    <citation type="submission" date="2014-06" db="EMBL/GenBank/DDBJ databases">
        <authorList>
            <person name="Le Roux F."/>
        </authorList>
    </citation>
    <scope>NUCLEOTIDE SEQUENCE [LARGE SCALE GENOMIC DNA]</scope>
    <source>
        <strain evidence="2 3">J2-31</strain>
    </source>
</reference>
<dbReference type="EMBL" id="CCKJ01000037">
    <property type="protein sequence ID" value="CDT75053.1"/>
    <property type="molecule type" value="Genomic_DNA"/>
</dbReference>
<name>A0AA87BZS7_9VIBR</name>
<feature type="compositionally biased region" description="Basic and acidic residues" evidence="1">
    <location>
        <begin position="1"/>
        <end position="17"/>
    </location>
</feature>
<evidence type="ECO:0000313" key="2">
    <source>
        <dbReference type="EMBL" id="CDT75053.1"/>
    </source>
</evidence>
<comment type="caution">
    <text evidence="2">The sequence shown here is derived from an EMBL/GenBank/DDBJ whole genome shotgun (WGS) entry which is preliminary data.</text>
</comment>
<evidence type="ECO:0000256" key="1">
    <source>
        <dbReference type="SAM" id="MobiDB-lite"/>
    </source>
</evidence>
<keyword evidence="3" id="KW-1185">Reference proteome</keyword>
<dbReference type="AlphaFoldDB" id="A0AA87BZS7"/>
<evidence type="ECO:0000313" key="3">
    <source>
        <dbReference type="Proteomes" id="UP000041625"/>
    </source>
</evidence>
<organism evidence="2 3">
    <name type="scientific">Vibrio coralliirubri</name>
    <dbReference type="NCBI Taxonomy" id="1516159"/>
    <lineage>
        <taxon>Bacteria</taxon>
        <taxon>Pseudomonadati</taxon>
        <taxon>Pseudomonadota</taxon>
        <taxon>Gammaproteobacteria</taxon>
        <taxon>Vibrionales</taxon>
        <taxon>Vibrionaceae</taxon>
        <taxon>Vibrio</taxon>
    </lineage>
</organism>
<gene>
    <name evidence="2" type="ORF">VCR31J2_1310105</name>
</gene>
<dbReference type="Proteomes" id="UP000041625">
    <property type="component" value="Unassembled WGS sequence"/>
</dbReference>
<sequence>MGNEGDTKNRHQGRDENGEVPIANPTDDDIGRKQQYKRENVEAANDEHCACRRDRLYLCKVDNGRRNKALEKPIGKNKYKGKQQIILL</sequence>
<accession>A0AA87BZS7</accession>
<protein>
    <submittedName>
        <fullName evidence="2">Uncharacterized protein</fullName>
    </submittedName>
</protein>
<proteinExistence type="predicted"/>